<evidence type="ECO:0000313" key="2">
    <source>
        <dbReference type="Proteomes" id="UP000826212"/>
    </source>
</evidence>
<dbReference type="EMBL" id="CP081303">
    <property type="protein sequence ID" value="QZE14012.1"/>
    <property type="molecule type" value="Genomic_DNA"/>
</dbReference>
<proteinExistence type="predicted"/>
<organism evidence="1 2">
    <name type="scientific">Halosquirtibacter laminarini</name>
    <dbReference type="NCBI Taxonomy" id="3374600"/>
    <lineage>
        <taxon>Bacteria</taxon>
        <taxon>Pseudomonadati</taxon>
        <taxon>Bacteroidota</taxon>
        <taxon>Bacteroidia</taxon>
        <taxon>Marinilabiliales</taxon>
        <taxon>Prolixibacteraceae</taxon>
        <taxon>Halosquirtibacter</taxon>
    </lineage>
</organism>
<dbReference type="Proteomes" id="UP000826212">
    <property type="component" value="Chromosome"/>
</dbReference>
<keyword evidence="2" id="KW-1185">Reference proteome</keyword>
<sequence>MKKLNIQLSRHFTFIFTALFLSILFCFQGYAQKKARKPKNRIKINGVVKDARTKEVIPFVNMMIKGKMTGTTTDLDGNFLLTNLSTKDTILVSAIGYDKRELIVKYMFGKYIGKKFIIKLTPDVTELSEVKILPRENPAFRIVRNISDNRSKNNPDRFESAEYNTYTKMTATLTNLSKIIRKNPLFKNHPGVFIQSKDSTKSDQLPILFMERITHDVKQKNPYIDYSKELDQKKRAIGFLEEADISGYAEQMTARVNFYDRFIELFGKSFASPVRKRGLMYYRYLITDSLFTDDGWEYTVSFRPKNKLEALFTGHFKVREDSWALMEIEAKLPDEAQINFVNKLQFKQKFQFINDSTLFWKNNVIEADFEFLDEEKNFLAPKEKVHLKQLSDYSNVKIHYNKLNPGEAGNDFKTVKAVPHKTDISFDHFRPEELDEVELQVTEALDSLNNHWAVKLGDAITKMVVTGYVEGKYVDYGPYTDWLMKNKVEGLRINANVRTSEGLIKNTELTGQVGYGFKDNDFKYTFGAKYRTSKDHWRFLTFKYRDDFSKVGDNGSIKMLRENTENTGEQSLLYSLIARKDIDKLVRDQSVSVGLIHEWKEGVTSTLDLSHHKVYSGMYIPFEQNGVPVSYYKNNEVSLTTRFSWDEKLDQTYFRRYYVGSLYPIINVKLTAGNYDIDSDKGNYYKVRATWKHKFNIGLTKLKYVAEAGYQFGKVPFTLLEVHRANQTYGLARYNYNTMNDMEFASTQFASLFLDYNLNGLVFKHIPLIKRWDWRESFSAKILQGRLDKNQIVGLDMPTYMHSLDNKPFIEFGAGISNIFQFLRIETIYRATHQLEVSKDNFGFRFRAEITF</sequence>
<evidence type="ECO:0000313" key="1">
    <source>
        <dbReference type="EMBL" id="QZE14012.1"/>
    </source>
</evidence>
<gene>
    <name evidence="1" type="ORF">K4L44_16010</name>
</gene>
<name>A0AC61NMS7_9BACT</name>
<reference evidence="1" key="1">
    <citation type="submission" date="2021-08" db="EMBL/GenBank/DDBJ databases">
        <title>Novel anaerobic bacterium isolated from sea squirt in East Sea, Republic of Korea.</title>
        <authorList>
            <person name="Nguyen T.H."/>
            <person name="Li Z."/>
            <person name="Lee Y.-J."/>
            <person name="Ko J."/>
            <person name="Kim S.-G."/>
        </authorList>
    </citation>
    <scope>NUCLEOTIDE SEQUENCE</scope>
    <source>
        <strain evidence="1">KCTC 25031</strain>
    </source>
</reference>
<accession>A0AC61NMS7</accession>
<protein>
    <submittedName>
        <fullName evidence="1">DUF5686 and carboxypeptidase regulatory-like domain-containing protein</fullName>
    </submittedName>
</protein>